<sequence>MSGYKTFAVAGAGGLGRFVVEALLAKKNEGTISSVSILSRSSSGHDDLVAKGAKVVVVDYSSSSSIKSAVTGVDVVVSTLSGSPLGPQLGLATGAKAAGVKLFVPSEFGNATDGATEGFWGEKDAFKKKLKNEIHLPYAAFYTGGFADFLFQKGLAEVVGFDFTNGKITVPGEGTSPISWTTRRDIGRFVAHVLTQLPKEKLEWRIFRIEGDRTSFNQIIEDYKARSGKNVSVAHRPRSELEEKLTKDPSDGFTAVLLSWDKGQGASGKPEELANSEFPQWKPKKVIDVILEVYGN</sequence>
<organism evidence="5 6">
    <name type="scientific">Sanghuangporus baumii</name>
    <name type="common">Phellinus baumii</name>
    <dbReference type="NCBI Taxonomy" id="108892"/>
    <lineage>
        <taxon>Eukaryota</taxon>
        <taxon>Fungi</taxon>
        <taxon>Dikarya</taxon>
        <taxon>Basidiomycota</taxon>
        <taxon>Agaricomycotina</taxon>
        <taxon>Agaricomycetes</taxon>
        <taxon>Hymenochaetales</taxon>
        <taxon>Hymenochaetaceae</taxon>
        <taxon>Sanghuangporus</taxon>
    </lineage>
</organism>
<comment type="caution">
    <text evidence="5">The sequence shown here is derived from an EMBL/GenBank/DDBJ whole genome shotgun (WGS) entry which is preliminary data.</text>
</comment>
<evidence type="ECO:0000259" key="4">
    <source>
        <dbReference type="Pfam" id="PF05368"/>
    </source>
</evidence>
<dbReference type="GO" id="GO:0016491">
    <property type="term" value="F:oxidoreductase activity"/>
    <property type="evidence" value="ECO:0007669"/>
    <property type="project" value="UniProtKB-KW"/>
</dbReference>
<proteinExistence type="inferred from homology"/>
<dbReference type="OrthoDB" id="5283654at2759"/>
<dbReference type="Pfam" id="PF05368">
    <property type="entry name" value="NmrA"/>
    <property type="match status" value="1"/>
</dbReference>
<evidence type="ECO:0000256" key="2">
    <source>
        <dbReference type="ARBA" id="ARBA00022857"/>
    </source>
</evidence>
<accession>A0A9Q5HUW0</accession>
<keyword evidence="2" id="KW-0521">NADP</keyword>
<keyword evidence="6" id="KW-1185">Reference proteome</keyword>
<dbReference type="AlphaFoldDB" id="A0A9Q5HUW0"/>
<evidence type="ECO:0000313" key="6">
    <source>
        <dbReference type="Proteomes" id="UP000757232"/>
    </source>
</evidence>
<evidence type="ECO:0000256" key="3">
    <source>
        <dbReference type="ARBA" id="ARBA00023002"/>
    </source>
</evidence>
<dbReference type="PANTHER" id="PTHR47706">
    <property type="entry name" value="NMRA-LIKE FAMILY PROTEIN"/>
    <property type="match status" value="1"/>
</dbReference>
<evidence type="ECO:0000256" key="1">
    <source>
        <dbReference type="ARBA" id="ARBA00005725"/>
    </source>
</evidence>
<protein>
    <submittedName>
        <fullName evidence="5">NAD-binding protein</fullName>
    </submittedName>
</protein>
<dbReference type="EMBL" id="LNZH02000202">
    <property type="protein sequence ID" value="OCB86442.1"/>
    <property type="molecule type" value="Genomic_DNA"/>
</dbReference>
<comment type="similarity">
    <text evidence="1">Belongs to the NmrA-type oxidoreductase family. Isoflavone reductase subfamily.</text>
</comment>
<dbReference type="SUPFAM" id="SSF51735">
    <property type="entry name" value="NAD(P)-binding Rossmann-fold domains"/>
    <property type="match status" value="1"/>
</dbReference>
<name>A0A9Q5HUW0_SANBA</name>
<dbReference type="Gene3D" id="3.90.25.10">
    <property type="entry name" value="UDP-galactose 4-epimerase, domain 1"/>
    <property type="match status" value="1"/>
</dbReference>
<reference evidence="5" key="1">
    <citation type="submission" date="2016-06" db="EMBL/GenBank/DDBJ databases">
        <title>Draft Genome sequence of the fungus Inonotus baumii.</title>
        <authorList>
            <person name="Zhu H."/>
            <person name="Lin W."/>
        </authorList>
    </citation>
    <scope>NUCLEOTIDE SEQUENCE</scope>
    <source>
        <strain evidence="5">821</strain>
    </source>
</reference>
<dbReference type="Proteomes" id="UP000757232">
    <property type="component" value="Unassembled WGS sequence"/>
</dbReference>
<dbReference type="PANTHER" id="PTHR47706:SF4">
    <property type="entry name" value="NMRA-LIKE DOMAIN-CONTAINING PROTEIN"/>
    <property type="match status" value="1"/>
</dbReference>
<dbReference type="InterPro" id="IPR036291">
    <property type="entry name" value="NAD(P)-bd_dom_sf"/>
</dbReference>
<dbReference type="Gene3D" id="3.40.50.720">
    <property type="entry name" value="NAD(P)-binding Rossmann-like Domain"/>
    <property type="match status" value="1"/>
</dbReference>
<dbReference type="InterPro" id="IPR008030">
    <property type="entry name" value="NmrA-like"/>
</dbReference>
<gene>
    <name evidence="5" type="ORF">A7U60_g6563</name>
</gene>
<dbReference type="InterPro" id="IPR051609">
    <property type="entry name" value="NmrA/Isoflavone_reductase-like"/>
</dbReference>
<keyword evidence="3" id="KW-0560">Oxidoreductase</keyword>
<feature type="domain" description="NmrA-like" evidence="4">
    <location>
        <begin position="6"/>
        <end position="242"/>
    </location>
</feature>
<evidence type="ECO:0000313" key="5">
    <source>
        <dbReference type="EMBL" id="OCB86442.1"/>
    </source>
</evidence>